<dbReference type="AlphaFoldDB" id="A0A075MDX6"/>
<evidence type="ECO:0000256" key="1">
    <source>
        <dbReference type="SAM" id="Phobius"/>
    </source>
</evidence>
<dbReference type="EMBL" id="KJ484640">
    <property type="protein sequence ID" value="AIF79273.1"/>
    <property type="molecule type" value="Genomic_DNA"/>
</dbReference>
<feature type="transmembrane region" description="Helical" evidence="1">
    <location>
        <begin position="9"/>
        <end position="29"/>
    </location>
</feature>
<geneLocation type="plasmid" evidence="5 6">
    <name>unnamed</name>
</geneLocation>
<keyword evidence="1" id="KW-1133">Transmembrane helix</keyword>
<keyword evidence="1" id="KW-0812">Transmembrane</keyword>
<evidence type="ECO:0000313" key="4">
    <source>
        <dbReference type="EMBL" id="AIF79273.1"/>
    </source>
</evidence>
<protein>
    <submittedName>
        <fullName evidence="4">PilV</fullName>
    </submittedName>
</protein>
<reference evidence="5 6" key="2">
    <citation type="submission" date="2016-11" db="EMBL/GenBank/DDBJ databases">
        <title>Draft genome sequences of five Shigatoxin-producing Escherichia coli isolates harboring the new recently described Subtilase cytotoxin allelic variant subAB2-3.</title>
        <authorList>
            <person name="Tasara T."/>
            <person name="Fierz L."/>
            <person name="Klumpp J."/>
            <person name="Schmidt H."/>
            <person name="Stephan R."/>
        </authorList>
    </citation>
    <scope>NUCLEOTIDE SEQUENCE [LARGE SCALE GENOMIC DNA]</scope>
    <source>
        <strain evidence="5 6">453</strain>
        <plasmid evidence="5 6">unnamed</plasmid>
    </source>
</reference>
<proteinExistence type="predicted"/>
<gene>
    <name evidence="5" type="ORF">BMT50_28625</name>
</gene>
<feature type="domain" description="Bacterial shufflon protein N-terminal" evidence="2">
    <location>
        <begin position="34"/>
        <end position="226"/>
    </location>
</feature>
<dbReference type="InterPro" id="IPR037053">
    <property type="entry name" value="Phage_tail_collar_dom_sf"/>
</dbReference>
<dbReference type="RefSeq" id="WP_001597007.1">
    <property type="nucleotide sequence ID" value="NC_025145.1"/>
</dbReference>
<organism evidence="4">
    <name type="scientific">Escherichia coli</name>
    <dbReference type="NCBI Taxonomy" id="562"/>
    <lineage>
        <taxon>Bacteria</taxon>
        <taxon>Pseudomonadati</taxon>
        <taxon>Pseudomonadota</taxon>
        <taxon>Gammaproteobacteria</taxon>
        <taxon>Enterobacterales</taxon>
        <taxon>Enterobacteriaceae</taxon>
        <taxon>Escherichia</taxon>
    </lineage>
</organism>
<name>A0A075MDX6_ECOLX</name>
<evidence type="ECO:0000259" key="2">
    <source>
        <dbReference type="Pfam" id="PF04917"/>
    </source>
</evidence>
<keyword evidence="4" id="KW-0614">Plasmid</keyword>
<dbReference type="InterPro" id="IPR051934">
    <property type="entry name" value="Phage_Tail_Fiber_Structural"/>
</dbReference>
<dbReference type="EMBL" id="MPGR01000002">
    <property type="protein sequence ID" value="OKB69375.1"/>
    <property type="molecule type" value="Genomic_DNA"/>
</dbReference>
<sequence length="454" mass="48963">MQKDDDKGFVLFEILAGLIVIGIATPMIYSEIENWLNEQLYQSAAYHADAYNTAARNYIADNNARLHSGSLPANFTADDLIRQGYLKQGFNHSPFGQSYITGIRRNQTTGRLEALTCSTGGQTIKEEGLRSVAGQLPGLGGFISKNGTATGAFGAWTDKPGDYGLTCSAGHIAVVMSGDDLQESDRLYRFQVAGRPELNQMHTAINMGGNNINNTGNINGQSATLKGDITSEDGWLITRNNKGWMNITHGGGFTMTDSQWIRAVNGKGITTTGEIKGGKVSGGTVRSDGRLSTGEYLQLDKTATAGTKCAPDGLVGRTSTGAILSCQSGMWAGFESYPVGSPIPWPSATPPQGYLVMNGQSFSCSRYPQLARAYPGCKLPDLRGVFIRGWDNGRGLDGDRNRHLLSYQADQSGVYHERGGWLKGHHSGMPYWAQGSTTEMRPKNIAFNYIVKAS</sequence>
<evidence type="ECO:0000259" key="3">
    <source>
        <dbReference type="Pfam" id="PF07484"/>
    </source>
</evidence>
<evidence type="ECO:0000313" key="5">
    <source>
        <dbReference type="EMBL" id="OKB69375.1"/>
    </source>
</evidence>
<dbReference type="PATRIC" id="fig|562.10497.peg.288"/>
<dbReference type="SUPFAM" id="SSF88874">
    <property type="entry name" value="Receptor-binding domain of short tail fibre protein gp12"/>
    <property type="match status" value="1"/>
</dbReference>
<dbReference type="PANTHER" id="PTHR35191:SF1">
    <property type="entry name" value="PROPHAGE SIDE TAIL FIBER PROTEIN HOMOLOG STFQ-RELATED"/>
    <property type="match status" value="1"/>
</dbReference>
<dbReference type="InterPro" id="IPR011083">
    <property type="entry name" value="Phage_tail_collar_dom"/>
</dbReference>
<dbReference type="Pfam" id="PF04917">
    <property type="entry name" value="Shufflon_N"/>
    <property type="match status" value="1"/>
</dbReference>
<geneLocation type="plasmid" evidence="4">
    <name>pL2-87</name>
</geneLocation>
<dbReference type="Pfam" id="PF07484">
    <property type="entry name" value="Collar"/>
    <property type="match status" value="1"/>
</dbReference>
<accession>A0A075MDX6</accession>
<evidence type="ECO:0000313" key="6">
    <source>
        <dbReference type="Proteomes" id="UP000186595"/>
    </source>
</evidence>
<dbReference type="Proteomes" id="UP000186595">
    <property type="component" value="Plasmid unnamed"/>
</dbReference>
<keyword evidence="1" id="KW-0472">Membrane</keyword>
<dbReference type="PANTHER" id="PTHR35191">
    <property type="entry name" value="PROPHAGE SIDE TAIL FIBER PROTEIN HOMOLOG STFQ-RELATED"/>
    <property type="match status" value="1"/>
</dbReference>
<feature type="domain" description="Phage tail collar" evidence="3">
    <location>
        <begin position="340"/>
        <end position="387"/>
    </location>
</feature>
<reference evidence="4" key="1">
    <citation type="journal article" date="2014" name="J. Antimicrob. Chemother.">
        <title>Nucleotide sequences of 16 transmissible plasmids identified in nine multidrug-resistant Escherichia coli isolates expressing an ESBL phenotype isolated from food-producing animals and healthy humans.</title>
        <authorList>
            <person name="Wang J."/>
            <person name="Stephan R."/>
            <person name="Power K."/>
            <person name="Yan Q."/>
            <person name="Hachler H."/>
            <person name="Fanning S."/>
        </authorList>
    </citation>
    <scope>NUCLEOTIDE SEQUENCE</scope>
    <source>
        <strain evidence="4">Lamb-2</strain>
        <plasmid evidence="4">pL2-87</plasmid>
    </source>
</reference>
<dbReference type="InterPro" id="IPR007001">
    <property type="entry name" value="Shufflon_N"/>
</dbReference>
<dbReference type="Gene3D" id="3.90.1340.10">
    <property type="entry name" value="Phage tail collar domain"/>
    <property type="match status" value="1"/>
</dbReference>